<organism evidence="3 4">
    <name type="scientific">Microbulbifer aestuariivivens</name>
    <dbReference type="NCBI Taxonomy" id="1908308"/>
    <lineage>
        <taxon>Bacteria</taxon>
        <taxon>Pseudomonadati</taxon>
        <taxon>Pseudomonadota</taxon>
        <taxon>Gammaproteobacteria</taxon>
        <taxon>Cellvibrionales</taxon>
        <taxon>Microbulbiferaceae</taxon>
        <taxon>Microbulbifer</taxon>
    </lineage>
</organism>
<evidence type="ECO:0000256" key="1">
    <source>
        <dbReference type="ARBA" id="ARBA00008984"/>
    </source>
</evidence>
<dbReference type="PANTHER" id="PTHR33279">
    <property type="entry name" value="SULFUR CARRIER PROTEIN YEDF-RELATED"/>
    <property type="match status" value="1"/>
</dbReference>
<name>A0ABP9WSJ8_9GAMM</name>
<dbReference type="EMBL" id="BAABRT010000024">
    <property type="protein sequence ID" value="GAA5526029.1"/>
    <property type="molecule type" value="Genomic_DNA"/>
</dbReference>
<dbReference type="SUPFAM" id="SSF64307">
    <property type="entry name" value="SirA-like"/>
    <property type="match status" value="1"/>
</dbReference>
<comment type="caution">
    <text evidence="3">The sequence shown here is derived from an EMBL/GenBank/DDBJ whole genome shotgun (WGS) entry which is preliminary data.</text>
</comment>
<dbReference type="Gene3D" id="3.30.110.40">
    <property type="entry name" value="TusA-like domain"/>
    <property type="match status" value="1"/>
</dbReference>
<evidence type="ECO:0000313" key="3">
    <source>
        <dbReference type="EMBL" id="GAA5526029.1"/>
    </source>
</evidence>
<evidence type="ECO:0000313" key="4">
    <source>
        <dbReference type="Proteomes" id="UP001408594"/>
    </source>
</evidence>
<accession>A0ABP9WSJ8</accession>
<dbReference type="RefSeq" id="WP_425563536.1">
    <property type="nucleotide sequence ID" value="NZ_BAABRT010000024.1"/>
</dbReference>
<dbReference type="InterPro" id="IPR001455">
    <property type="entry name" value="TusA-like"/>
</dbReference>
<dbReference type="PANTHER" id="PTHR33279:SF2">
    <property type="entry name" value="SULFUR CARRIER PROTEIN TUSA"/>
    <property type="match status" value="1"/>
</dbReference>
<comment type="similarity">
    <text evidence="1">Belongs to the sulfur carrier protein TusA family.</text>
</comment>
<dbReference type="Pfam" id="PF01206">
    <property type="entry name" value="TusA"/>
    <property type="match status" value="1"/>
</dbReference>
<proteinExistence type="inferred from homology"/>
<feature type="domain" description="UPF0033" evidence="2">
    <location>
        <begin position="36"/>
        <end position="102"/>
    </location>
</feature>
<reference evidence="3 4" key="1">
    <citation type="submission" date="2024-02" db="EMBL/GenBank/DDBJ databases">
        <title>Microbulbifer aestuariivivens NBRC 112533.</title>
        <authorList>
            <person name="Ichikawa N."/>
            <person name="Katano-Makiyama Y."/>
            <person name="Hidaka K."/>
        </authorList>
    </citation>
    <scope>NUCLEOTIDE SEQUENCE [LARGE SCALE GENOMIC DNA]</scope>
    <source>
        <strain evidence="3 4">NBRC 112533</strain>
    </source>
</reference>
<dbReference type="CDD" id="cd00291">
    <property type="entry name" value="SirA_YedF_YeeD"/>
    <property type="match status" value="1"/>
</dbReference>
<keyword evidence="4" id="KW-1185">Reference proteome</keyword>
<sequence>MTDNSGPGLADNQGETLSAADAHADDTCVDVSADVTVDARQLPCPQPLLLMRRALREQPPGAVIRVLATDAGSWRDFHSFAQLSGTPLLRAEARDDHYCYWLTARK</sequence>
<dbReference type="Proteomes" id="UP001408594">
    <property type="component" value="Unassembled WGS sequence"/>
</dbReference>
<evidence type="ECO:0000259" key="2">
    <source>
        <dbReference type="Pfam" id="PF01206"/>
    </source>
</evidence>
<dbReference type="InterPro" id="IPR036868">
    <property type="entry name" value="TusA-like_sf"/>
</dbReference>
<gene>
    <name evidence="3" type="primary">tusA_2</name>
    <name evidence="3" type="ORF">Maes01_02618</name>
</gene>
<protein>
    <submittedName>
        <fullName evidence="3">Sulfur carrier protein TusA</fullName>
    </submittedName>
</protein>